<dbReference type="InterPro" id="IPR000782">
    <property type="entry name" value="FAS1_domain"/>
</dbReference>
<feature type="domain" description="FAS1" evidence="2">
    <location>
        <begin position="387"/>
        <end position="515"/>
    </location>
</feature>
<gene>
    <name evidence="3" type="ORF">Rt10032_c03g1287</name>
</gene>
<reference evidence="3 4" key="1">
    <citation type="submission" date="2019-07" db="EMBL/GenBank/DDBJ databases">
        <title>Rhodotorula toruloides NBRC10032 genome sequencing.</title>
        <authorList>
            <person name="Shida Y."/>
            <person name="Takaku H."/>
            <person name="Ogasawara W."/>
            <person name="Mori K."/>
        </authorList>
    </citation>
    <scope>NUCLEOTIDE SEQUENCE [LARGE SCALE GENOMIC DNA]</scope>
    <source>
        <strain evidence="3 4">NBRC10032</strain>
    </source>
</reference>
<dbReference type="InterPro" id="IPR036378">
    <property type="entry name" value="FAS1_dom_sf"/>
</dbReference>
<accession>A0A511KA89</accession>
<protein>
    <submittedName>
        <fullName evidence="3">Flocculin</fullName>
    </submittedName>
</protein>
<evidence type="ECO:0000256" key="1">
    <source>
        <dbReference type="SAM" id="SignalP"/>
    </source>
</evidence>
<dbReference type="Proteomes" id="UP000321518">
    <property type="component" value="Unassembled WGS sequence"/>
</dbReference>
<comment type="caution">
    <text evidence="3">The sequence shown here is derived from an EMBL/GenBank/DDBJ whole genome shotgun (WGS) entry which is preliminary data.</text>
</comment>
<name>A0A511KA89_RHOTO</name>
<evidence type="ECO:0000259" key="2">
    <source>
        <dbReference type="PROSITE" id="PS50213"/>
    </source>
</evidence>
<dbReference type="AlphaFoldDB" id="A0A511KA89"/>
<evidence type="ECO:0000313" key="3">
    <source>
        <dbReference type="EMBL" id="GEM07270.1"/>
    </source>
</evidence>
<feature type="chain" id="PRO_5022074493" evidence="1">
    <location>
        <begin position="20"/>
        <end position="680"/>
    </location>
</feature>
<dbReference type="Pfam" id="PF02469">
    <property type="entry name" value="Fasciclin"/>
    <property type="match status" value="1"/>
</dbReference>
<dbReference type="EMBL" id="BJWK01000003">
    <property type="protein sequence ID" value="GEM07270.1"/>
    <property type="molecule type" value="Genomic_DNA"/>
</dbReference>
<dbReference type="PANTHER" id="PTHR10900:SF125">
    <property type="entry name" value="FAS1 DOMAIN-CONTAINING PROTEIN YLR001C"/>
    <property type="match status" value="1"/>
</dbReference>
<feature type="signal peptide" evidence="1">
    <location>
        <begin position="1"/>
        <end position="19"/>
    </location>
</feature>
<proteinExistence type="predicted"/>
<dbReference type="InterPro" id="IPR050904">
    <property type="entry name" value="Adhesion/Biosynth-related"/>
</dbReference>
<dbReference type="SUPFAM" id="SSF82153">
    <property type="entry name" value="FAS1 domain"/>
    <property type="match status" value="2"/>
</dbReference>
<dbReference type="OrthoDB" id="7700931at2759"/>
<organism evidence="3 4">
    <name type="scientific">Rhodotorula toruloides</name>
    <name type="common">Yeast</name>
    <name type="synonym">Rhodosporidium toruloides</name>
    <dbReference type="NCBI Taxonomy" id="5286"/>
    <lineage>
        <taxon>Eukaryota</taxon>
        <taxon>Fungi</taxon>
        <taxon>Dikarya</taxon>
        <taxon>Basidiomycota</taxon>
        <taxon>Pucciniomycotina</taxon>
        <taxon>Microbotryomycetes</taxon>
        <taxon>Sporidiobolales</taxon>
        <taxon>Sporidiobolaceae</taxon>
        <taxon>Rhodotorula</taxon>
    </lineage>
</organism>
<keyword evidence="1" id="KW-0732">Signal</keyword>
<evidence type="ECO:0000313" key="4">
    <source>
        <dbReference type="Proteomes" id="UP000321518"/>
    </source>
</evidence>
<dbReference type="PANTHER" id="PTHR10900">
    <property type="entry name" value="PERIOSTIN-RELATED"/>
    <property type="match status" value="1"/>
</dbReference>
<dbReference type="Gene3D" id="2.30.180.10">
    <property type="entry name" value="FAS1 domain"/>
    <property type="match status" value="2"/>
</dbReference>
<dbReference type="GO" id="GO:0005615">
    <property type="term" value="C:extracellular space"/>
    <property type="evidence" value="ECO:0007669"/>
    <property type="project" value="TreeGrafter"/>
</dbReference>
<sequence>MKAALWSLVASTAATLVVAAPPFVLQDARLPTRPAAERLADLTPNDFHAIQDALRESFEHLVDEGKRLVQDTFEAFEDDLVKTQDDRIHPPHPPSHPIPPPVIDLSKYTILEIVNQSFHRHHEHEDSEVHLVDRMLREGLAARRPCKHARTVEGKGERSDEHDHQLPLHRLAWLVNFAPEAAKLLERDGITLLAPDDMALTPPHRRNGGGHHGFAGEPERSVEDMMAATLSERSHPFHSHEFSPEKLAKLAASDDDDDDDDDGKEEKKRIFRKIIALVGAYHVIPESQNSHELMDRSTVPTLLDESRVRVSPGFETFPFPHPTLKFNVYSHKRGPTVIAKNGIIHLVSAPLFPPWTVLNELFVFPGAFAGLTNAIQKVGLDEPLLPPNDADTKLPEDDFVGSPFIQGIVEELAAEKGLDSFTVFAPSNAAFAKLGWKINGFLHSPLPFAKKVLKYLLSYHVAPGVRFYSDFLHNDSSIASDAHKYIVKEEIDVEVPLEWVTEGNSDVFHPSDWSLPPFPRREHPHPPPHVPEHPHPGPRANITHYVLPTLLTEHNPNATLKIGVVSYRSFFGKGPIRRNVIVFPSHGHHHEHHAAMDDGDVRRVWGHEGGDEHGRIPRPHPVKVAFTDVPARAGAIQVLGHDFLLPPPPPHKEHEHDADLVSLAQKEARRLAKAIHKLFA</sequence>
<dbReference type="PROSITE" id="PS50213">
    <property type="entry name" value="FAS1"/>
    <property type="match status" value="1"/>
</dbReference>